<name>A0ABQ9IF80_9NEOP</name>
<reference evidence="2 3" key="1">
    <citation type="submission" date="2023-02" db="EMBL/GenBank/DDBJ databases">
        <title>LHISI_Scaffold_Assembly.</title>
        <authorList>
            <person name="Stuart O.P."/>
            <person name="Cleave R."/>
            <person name="Magrath M.J.L."/>
            <person name="Mikheyev A.S."/>
        </authorList>
    </citation>
    <scope>NUCLEOTIDE SEQUENCE [LARGE SCALE GENOMIC DNA]</scope>
    <source>
        <strain evidence="2">Daus_M_001</strain>
        <tissue evidence="2">Leg muscle</tissue>
    </source>
</reference>
<evidence type="ECO:0000313" key="2">
    <source>
        <dbReference type="EMBL" id="KAJ8895324.1"/>
    </source>
</evidence>
<dbReference type="Proteomes" id="UP001159363">
    <property type="component" value="Chromosome 1"/>
</dbReference>
<dbReference type="EMBL" id="JARBHB010000001">
    <property type="protein sequence ID" value="KAJ8895324.1"/>
    <property type="molecule type" value="Genomic_DNA"/>
</dbReference>
<proteinExistence type="predicted"/>
<sequence>MWVEGVICVTASSLEQGAPVRWNKEPVPSLAEMHAWDKREIPRKPSWQDSHLRESGSDPTGDLTRFTSWWEASAVYQLGHRGPSFVWKKKDRICSCVPSFTEQKLAAIRLLVRRNTATQADRGRSLSGEKLTYRRRGREVAPNLHILLPPPPPPLISSPLPTPHCRSLLRRMGPMRDSTHGGREWLPAYWLPELHPGGSVLANNWHRSQQDCMSEFMKYGAKGAFTCAWERQSRGFHKHSGISAHLREASAATPRLPDIIQSWNVPVGSCAVTPAPHHSDPGSFPRVPASMRTLQTSTTCGCSREYRDNFRTSSTVVSESRGGEACVLLVYWERCREPGPAHSRDRGASALCPWFGDYCSGRAFKFPPDPIRPGAALARHRSGSKGASPRLIGYGALQMTPRWLDCRLVSNFPAADWRTRYDGNTASLARWRDEALGVRVSVAVSLPRFLTLDAGFPRISLLASHQGFPGSIPGRVTPDFRMWEPCRTMTLVGGFSRGSPVFPAHSFRCRSIPQSLSSVLKTSMSRAVQISSLNPLPSPSLPATKKKIHALSTFLSEKNVSAYATALVADAEKADRTSHTKQEPPSVVTLITKAATFSIQKLAVLREIRNIKLAVLSPLDIVHVANTRNSGRGRLRCCSIANFRSQRTREAFVLLLGVRDSCGRSGLAYSACWPHQLDAAPSSLPRLSTTAPQDDLDCTRQRSSPAHNEGHPVTFWRVAGGKTALKLSALRVEAMSQVGSEREFALELVVFRGLGTGKTCLLSLRTREISCALGSVEVTGVITRRGERRNKAALSESVDSRKEPAPASRELLARARAVSSATDEEEVGGRSDGSDGQGSDGRRVSVSHTRQLRPASYLPRASGVCAGRVDDAAPRSPTFFHLIHRLCILPLHCDTVLMHPQKLVAHMMPLNCCVQSPTSGPLFSWKCDGSVRVLRTRGPGHRAFALSTNQCWHSFPHCVESTATERASREVQPASLLVLSGDATPRRGEKTTTSWRNAEPGAQIPRWMQLNKGSCNAERRSLTMRGGFFKAMREAYRLRFVFPRYAQARTKMMLHYDSVGSGVYQFTFSVVVKDKAFLQEF</sequence>
<protein>
    <submittedName>
        <fullName evidence="2">Uncharacterized protein</fullName>
    </submittedName>
</protein>
<organism evidence="2 3">
    <name type="scientific">Dryococelus australis</name>
    <dbReference type="NCBI Taxonomy" id="614101"/>
    <lineage>
        <taxon>Eukaryota</taxon>
        <taxon>Metazoa</taxon>
        <taxon>Ecdysozoa</taxon>
        <taxon>Arthropoda</taxon>
        <taxon>Hexapoda</taxon>
        <taxon>Insecta</taxon>
        <taxon>Pterygota</taxon>
        <taxon>Neoptera</taxon>
        <taxon>Polyneoptera</taxon>
        <taxon>Phasmatodea</taxon>
        <taxon>Verophasmatodea</taxon>
        <taxon>Anareolatae</taxon>
        <taxon>Phasmatidae</taxon>
        <taxon>Eurycanthinae</taxon>
        <taxon>Dryococelus</taxon>
    </lineage>
</organism>
<evidence type="ECO:0000256" key="1">
    <source>
        <dbReference type="SAM" id="MobiDB-lite"/>
    </source>
</evidence>
<feature type="region of interest" description="Disordered" evidence="1">
    <location>
        <begin position="788"/>
        <end position="852"/>
    </location>
</feature>
<accession>A0ABQ9IF80</accession>
<evidence type="ECO:0000313" key="3">
    <source>
        <dbReference type="Proteomes" id="UP001159363"/>
    </source>
</evidence>
<keyword evidence="3" id="KW-1185">Reference proteome</keyword>
<comment type="caution">
    <text evidence="2">The sequence shown here is derived from an EMBL/GenBank/DDBJ whole genome shotgun (WGS) entry which is preliminary data.</text>
</comment>
<gene>
    <name evidence="2" type="ORF">PR048_000649</name>
</gene>